<proteinExistence type="inferred from homology"/>
<evidence type="ECO:0000313" key="7">
    <source>
        <dbReference type="Proteomes" id="UP000324241"/>
    </source>
</evidence>
<dbReference type="InterPro" id="IPR036907">
    <property type="entry name" value="5'-Nucleotdase_C_sf"/>
</dbReference>
<evidence type="ECO:0000259" key="3">
    <source>
        <dbReference type="Pfam" id="PF02872"/>
    </source>
</evidence>
<reference evidence="4 7" key="2">
    <citation type="submission" date="2019-08" db="EMBL/GenBank/DDBJ databases">
        <title>The genome sequence of a newly discovered highly antifungal drug resistant Aspergillus species, Aspergillus tanneri NIH 1004.</title>
        <authorList>
            <person name="Mounaud S."/>
            <person name="Singh I."/>
            <person name="Joardar V."/>
            <person name="Pakala S."/>
            <person name="Pakala S."/>
            <person name="Venepally P."/>
            <person name="Chung J.K."/>
            <person name="Losada L."/>
            <person name="Nierman W.C."/>
        </authorList>
    </citation>
    <scope>NUCLEOTIDE SEQUENCE [LARGE SCALE GENOMIC DNA]</scope>
    <source>
        <strain evidence="4 7">NIH1004</strain>
    </source>
</reference>
<dbReference type="SUPFAM" id="SSF56300">
    <property type="entry name" value="Metallo-dependent phosphatases"/>
    <property type="match status" value="1"/>
</dbReference>
<dbReference type="InterPro" id="IPR008334">
    <property type="entry name" value="5'-Nucleotdase_C"/>
</dbReference>
<evidence type="ECO:0000313" key="6">
    <source>
        <dbReference type="Proteomes" id="UP000308092"/>
    </source>
</evidence>
<organism evidence="5 6">
    <name type="scientific">Aspergillus tanneri</name>
    <dbReference type="NCBI Taxonomy" id="1220188"/>
    <lineage>
        <taxon>Eukaryota</taxon>
        <taxon>Fungi</taxon>
        <taxon>Dikarya</taxon>
        <taxon>Ascomycota</taxon>
        <taxon>Pezizomycotina</taxon>
        <taxon>Eurotiomycetes</taxon>
        <taxon>Eurotiomycetidae</taxon>
        <taxon>Eurotiales</taxon>
        <taxon>Aspergillaceae</taxon>
        <taxon>Aspergillus</taxon>
        <taxon>Aspergillus subgen. Circumdati</taxon>
    </lineage>
</organism>
<dbReference type="STRING" id="1220188.A0A4S3JGM0"/>
<dbReference type="GO" id="GO:0016787">
    <property type="term" value="F:hydrolase activity"/>
    <property type="evidence" value="ECO:0007669"/>
    <property type="project" value="UniProtKB-KW"/>
</dbReference>
<comment type="similarity">
    <text evidence="1 2">Belongs to the 5'-nucleotidase family.</text>
</comment>
<dbReference type="Gene3D" id="3.90.780.10">
    <property type="entry name" value="5'-Nucleotidase, C-terminal domain"/>
    <property type="match status" value="1"/>
</dbReference>
<feature type="domain" description="5'-Nucleotidase C-terminal" evidence="3">
    <location>
        <begin position="328"/>
        <end position="475"/>
    </location>
</feature>
<dbReference type="InterPro" id="IPR029052">
    <property type="entry name" value="Metallo-depent_PP-like"/>
</dbReference>
<evidence type="ECO:0000313" key="5">
    <source>
        <dbReference type="EMBL" id="THC94556.1"/>
    </source>
</evidence>
<keyword evidence="2" id="KW-0378">Hydrolase</keyword>
<evidence type="ECO:0000256" key="1">
    <source>
        <dbReference type="ARBA" id="ARBA00006654"/>
    </source>
</evidence>
<dbReference type="Gene3D" id="3.60.21.10">
    <property type="match status" value="1"/>
</dbReference>
<dbReference type="PRINTS" id="PR01607">
    <property type="entry name" value="APYRASEFAMLY"/>
</dbReference>
<keyword evidence="2" id="KW-0547">Nucleotide-binding</keyword>
<dbReference type="EMBL" id="SOSA01000201">
    <property type="protein sequence ID" value="THC94556.1"/>
    <property type="molecule type" value="Genomic_DNA"/>
</dbReference>
<dbReference type="PANTHER" id="PTHR11575:SF41">
    <property type="entry name" value="PUTATIVE (AFU_ORTHOLOGUE AFUA_1G01160)-RELATED"/>
    <property type="match status" value="1"/>
</dbReference>
<comment type="caution">
    <text evidence="5">The sequence shown here is derived from an EMBL/GenBank/DDBJ whole genome shotgun (WGS) entry which is preliminary data.</text>
</comment>
<dbReference type="EMBL" id="QUQM01000001">
    <property type="protein sequence ID" value="KAA8649586.1"/>
    <property type="molecule type" value="Genomic_DNA"/>
</dbReference>
<dbReference type="Proteomes" id="UP000324241">
    <property type="component" value="Unassembled WGS sequence"/>
</dbReference>
<dbReference type="SUPFAM" id="SSF55816">
    <property type="entry name" value="5'-nucleotidase (syn. UDP-sugar hydrolase), C-terminal domain"/>
    <property type="match status" value="1"/>
</dbReference>
<dbReference type="GO" id="GO:0000166">
    <property type="term" value="F:nucleotide binding"/>
    <property type="evidence" value="ECO:0007669"/>
    <property type="project" value="UniProtKB-KW"/>
</dbReference>
<dbReference type="GO" id="GO:0009166">
    <property type="term" value="P:nucleotide catabolic process"/>
    <property type="evidence" value="ECO:0007669"/>
    <property type="project" value="InterPro"/>
</dbReference>
<dbReference type="RefSeq" id="XP_033428947.1">
    <property type="nucleotide sequence ID" value="XM_033566952.1"/>
</dbReference>
<dbReference type="GeneID" id="54324959"/>
<dbReference type="InterPro" id="IPR006179">
    <property type="entry name" value="5_nucleotidase/apyrase"/>
</dbReference>
<evidence type="ECO:0000313" key="4">
    <source>
        <dbReference type="EMBL" id="KAA8649586.1"/>
    </source>
</evidence>
<protein>
    <recommendedName>
        <fullName evidence="3">5'-Nucleotidase C-terminal domain-containing protein</fullName>
    </recommendedName>
</protein>
<dbReference type="Proteomes" id="UP000308092">
    <property type="component" value="Unassembled WGS sequence"/>
</dbReference>
<dbReference type="PANTHER" id="PTHR11575">
    <property type="entry name" value="5'-NUCLEOTIDASE-RELATED"/>
    <property type="match status" value="1"/>
</dbReference>
<dbReference type="AlphaFoldDB" id="A0A4S3JGM0"/>
<dbReference type="OrthoDB" id="10252235at2759"/>
<dbReference type="VEuPathDB" id="FungiDB:EYZ11_005955"/>
<accession>A0A4S3JGM0</accession>
<gene>
    <name evidence="4" type="ORF">ATNIH1004_002257</name>
    <name evidence="5" type="ORF">EYZ11_005955</name>
</gene>
<reference evidence="5 6" key="1">
    <citation type="submission" date="2019-03" db="EMBL/GenBank/DDBJ databases">
        <title>The genome sequence of a newly discovered highly antifungal drug resistant Aspergillus species, Aspergillus tanneri NIH 1004.</title>
        <authorList>
            <person name="Mounaud S."/>
            <person name="Singh I."/>
            <person name="Joardar V."/>
            <person name="Pakala S."/>
            <person name="Pakala S."/>
            <person name="Venepally P."/>
            <person name="Hoover J."/>
            <person name="Nierman W."/>
            <person name="Chung J."/>
            <person name="Losada L."/>
        </authorList>
    </citation>
    <scope>NUCLEOTIDE SEQUENCE [LARGE SCALE GENOMIC DNA]</scope>
    <source>
        <strain evidence="5 6">NIH1004</strain>
    </source>
</reference>
<name>A0A4S3JGM0_9EURO</name>
<dbReference type="Pfam" id="PF02872">
    <property type="entry name" value="5_nucleotid_C"/>
    <property type="match status" value="1"/>
</dbReference>
<keyword evidence="6" id="KW-1185">Reference proteome</keyword>
<evidence type="ECO:0000256" key="2">
    <source>
        <dbReference type="RuleBase" id="RU362119"/>
    </source>
</evidence>
<sequence>MQTELRIVHFNDIYHLPSTDLLSRFTRIQQSFLGSIAGLTIFSGDAFSPSLEASVLKGAHMGPVLDYVGVDLACYGNHDFDFGNDRLVELSSHLRFPWVLSNAHHAGEKDRLLACAQESVTWTVDGVKIGFFGLAGTDWPSNCENLPLSTVLPPVETAQRLAHRLRTHEGCDVVIAVTHMRLAEDMQVMQATISGESRVDLLLGGHDHEVVRRYGHDTETKPEVIEQGRANEEIVYRGRVDSCRGDIRIVKSGTDWRGLSLVRMLVDKTDGVVSVSTQLTQYTDIQTAIEPISPAPEEKVMLTTIHDQVGALVQEPVLHCAVPLDGRSTVVRSQETNLGNMLADAVRAFYQTDIAFFNSGAIRCDRIIDQTVSGKPLLVRDIINICPFENTLLVKRISGKTLYQALENSISDMHTDGRFLQVSGLRIRATWQRQQGSRVLDVFLDRDDTRINPQGMYTVALAGFIAQGFDGYTWFPKEETLVGAEAAMTDTGLMLQVFEHGEPVQGNSVHDMGIERARRAVVSGRVDGFPVVSPVVDGRIQFVEIHIDGLDRH</sequence>